<dbReference type="SUPFAM" id="SSF48452">
    <property type="entry name" value="TPR-like"/>
    <property type="match status" value="1"/>
</dbReference>
<sequence>MNKLSKLLAISLAMVFYISIASAQQKKASEFIENGIDKFEEKEYMEAIVSFNEAIKLDPSAHQAYYMRGNIKQKFADVHGAMKDYNMAIDAKPDFSEAYFERGNIKYLLQDYYGAINDYTKTIELNENNLDAYYKRGQAKQQLEAYQDAINDCTKIIEKDKDNVDAYYLRGVLRIEYGQLSEGCLDLSKAGELGDLKAYEMIRERCNDIKCYPSEFEN</sequence>
<name>A0A1X7HYI2_9BACT</name>
<dbReference type="InterPro" id="IPR019734">
    <property type="entry name" value="TPR_rpt"/>
</dbReference>
<keyword evidence="6" id="KW-1185">Reference proteome</keyword>
<dbReference type="SMART" id="SM00028">
    <property type="entry name" value="TPR"/>
    <property type="match status" value="4"/>
</dbReference>
<feature type="repeat" description="TPR" evidence="3">
    <location>
        <begin position="28"/>
        <end position="61"/>
    </location>
</feature>
<dbReference type="PANTHER" id="PTHR44858">
    <property type="entry name" value="TETRATRICOPEPTIDE REPEAT PROTEIN 6"/>
    <property type="match status" value="1"/>
</dbReference>
<dbReference type="OrthoDB" id="1523318at2"/>
<dbReference type="Gene3D" id="1.25.40.10">
    <property type="entry name" value="Tetratricopeptide repeat domain"/>
    <property type="match status" value="2"/>
</dbReference>
<protein>
    <submittedName>
        <fullName evidence="5">TPR repeat-containing protein</fullName>
    </submittedName>
</protein>
<proteinExistence type="predicted"/>
<keyword evidence="4" id="KW-0732">Signal</keyword>
<accession>A0A1X7HYI2</accession>
<evidence type="ECO:0000256" key="4">
    <source>
        <dbReference type="SAM" id="SignalP"/>
    </source>
</evidence>
<dbReference type="GO" id="GO:0046813">
    <property type="term" value="P:receptor-mediated virion attachment to host cell"/>
    <property type="evidence" value="ECO:0007669"/>
    <property type="project" value="TreeGrafter"/>
</dbReference>
<evidence type="ECO:0000256" key="2">
    <source>
        <dbReference type="ARBA" id="ARBA00022803"/>
    </source>
</evidence>
<dbReference type="PANTHER" id="PTHR44858:SF1">
    <property type="entry name" value="UDP-N-ACETYLGLUCOSAMINE--PEPTIDE N-ACETYLGLUCOSAMINYLTRANSFERASE SPINDLY-RELATED"/>
    <property type="match status" value="1"/>
</dbReference>
<feature type="chain" id="PRO_5012959620" evidence="4">
    <location>
        <begin position="24"/>
        <end position="218"/>
    </location>
</feature>
<evidence type="ECO:0000256" key="1">
    <source>
        <dbReference type="ARBA" id="ARBA00022737"/>
    </source>
</evidence>
<gene>
    <name evidence="5" type="ORF">SAMN05661096_00013</name>
</gene>
<evidence type="ECO:0000313" key="5">
    <source>
        <dbReference type="EMBL" id="SMG07099.1"/>
    </source>
</evidence>
<reference evidence="6" key="1">
    <citation type="submission" date="2017-04" db="EMBL/GenBank/DDBJ databases">
        <authorList>
            <person name="Varghese N."/>
            <person name="Submissions S."/>
        </authorList>
    </citation>
    <scope>NUCLEOTIDE SEQUENCE [LARGE SCALE GENOMIC DNA]</scope>
    <source>
        <strain evidence="6">DSM 4125</strain>
    </source>
</reference>
<organism evidence="5 6">
    <name type="scientific">Marivirga sericea</name>
    <dbReference type="NCBI Taxonomy" id="1028"/>
    <lineage>
        <taxon>Bacteria</taxon>
        <taxon>Pseudomonadati</taxon>
        <taxon>Bacteroidota</taxon>
        <taxon>Cytophagia</taxon>
        <taxon>Cytophagales</taxon>
        <taxon>Marivirgaceae</taxon>
        <taxon>Marivirga</taxon>
    </lineage>
</organism>
<feature type="repeat" description="TPR" evidence="3">
    <location>
        <begin position="96"/>
        <end position="129"/>
    </location>
</feature>
<dbReference type="STRING" id="1028.SAMN05661096_00013"/>
<dbReference type="Proteomes" id="UP000193804">
    <property type="component" value="Unassembled WGS sequence"/>
</dbReference>
<dbReference type="InterPro" id="IPR050498">
    <property type="entry name" value="Ycf3"/>
</dbReference>
<dbReference type="EMBL" id="FXAW01000001">
    <property type="protein sequence ID" value="SMG07099.1"/>
    <property type="molecule type" value="Genomic_DNA"/>
</dbReference>
<keyword evidence="1" id="KW-0677">Repeat</keyword>
<dbReference type="GO" id="GO:0009279">
    <property type="term" value="C:cell outer membrane"/>
    <property type="evidence" value="ECO:0007669"/>
    <property type="project" value="TreeGrafter"/>
</dbReference>
<feature type="repeat" description="TPR" evidence="3">
    <location>
        <begin position="62"/>
        <end position="95"/>
    </location>
</feature>
<evidence type="ECO:0000313" key="6">
    <source>
        <dbReference type="Proteomes" id="UP000193804"/>
    </source>
</evidence>
<dbReference type="Pfam" id="PF13414">
    <property type="entry name" value="TPR_11"/>
    <property type="match status" value="2"/>
</dbReference>
<feature type="signal peptide" evidence="4">
    <location>
        <begin position="1"/>
        <end position="23"/>
    </location>
</feature>
<dbReference type="InterPro" id="IPR011990">
    <property type="entry name" value="TPR-like_helical_dom_sf"/>
</dbReference>
<keyword evidence="2 3" id="KW-0802">TPR repeat</keyword>
<dbReference type="AlphaFoldDB" id="A0A1X7HYI2"/>
<dbReference type="PROSITE" id="PS50005">
    <property type="entry name" value="TPR"/>
    <property type="match status" value="3"/>
</dbReference>
<evidence type="ECO:0000256" key="3">
    <source>
        <dbReference type="PROSITE-ProRule" id="PRU00339"/>
    </source>
</evidence>
<dbReference type="RefSeq" id="WP_085515049.1">
    <property type="nucleotide sequence ID" value="NZ_FXAW01000001.1"/>
</dbReference>